<keyword evidence="3" id="KW-1185">Reference proteome</keyword>
<feature type="region of interest" description="Disordered" evidence="1">
    <location>
        <begin position="106"/>
        <end position="188"/>
    </location>
</feature>
<protein>
    <submittedName>
        <fullName evidence="2">Uncharacterized protein</fullName>
    </submittedName>
</protein>
<dbReference type="Proteomes" id="UP001595839">
    <property type="component" value="Unassembled WGS sequence"/>
</dbReference>
<feature type="compositionally biased region" description="Pro residues" evidence="1">
    <location>
        <begin position="129"/>
        <end position="143"/>
    </location>
</feature>
<evidence type="ECO:0000313" key="2">
    <source>
        <dbReference type="EMBL" id="MFC4501627.1"/>
    </source>
</evidence>
<comment type="caution">
    <text evidence="2">The sequence shown here is derived from an EMBL/GenBank/DDBJ whole genome shotgun (WGS) entry which is preliminary data.</text>
</comment>
<accession>A0ABV9ARZ5</accession>
<organism evidence="2 3">
    <name type="scientific">Streptomyces vulcanius</name>
    <dbReference type="NCBI Taxonomy" id="1441876"/>
    <lineage>
        <taxon>Bacteria</taxon>
        <taxon>Bacillati</taxon>
        <taxon>Actinomycetota</taxon>
        <taxon>Actinomycetes</taxon>
        <taxon>Kitasatosporales</taxon>
        <taxon>Streptomycetaceae</taxon>
        <taxon>Streptomyces</taxon>
    </lineage>
</organism>
<name>A0ABV9ARZ5_9ACTN</name>
<feature type="compositionally biased region" description="Basic residues" evidence="1">
    <location>
        <begin position="169"/>
        <end position="179"/>
    </location>
</feature>
<evidence type="ECO:0000256" key="1">
    <source>
        <dbReference type="SAM" id="MobiDB-lite"/>
    </source>
</evidence>
<feature type="compositionally biased region" description="Basic and acidic residues" evidence="1">
    <location>
        <begin position="118"/>
        <end position="128"/>
    </location>
</feature>
<proteinExistence type="predicted"/>
<dbReference type="EMBL" id="JBHSFK010000011">
    <property type="protein sequence ID" value="MFC4501627.1"/>
    <property type="molecule type" value="Genomic_DNA"/>
</dbReference>
<sequence>MVGHRDRTASVTCSSACAMPPRSRDLGALRRFAVAHAAAHARAAAIHPDAACWCRRQRCALHEGTRVNCAGSVVLVLRHDPAVGQVWTLTEVCSACAPLMPHARVLNRAVPPPPPARGPDRESYDRPEPSAPPTPPAVTPPRLVPGGFSAPSGAGPGPGPGPGPDRGATRRRTVGRRRGHADAEGGGD</sequence>
<reference evidence="3" key="1">
    <citation type="journal article" date="2019" name="Int. J. Syst. Evol. Microbiol.">
        <title>The Global Catalogue of Microorganisms (GCM) 10K type strain sequencing project: providing services to taxonomists for standard genome sequencing and annotation.</title>
        <authorList>
            <consortium name="The Broad Institute Genomics Platform"/>
            <consortium name="The Broad Institute Genome Sequencing Center for Infectious Disease"/>
            <person name="Wu L."/>
            <person name="Ma J."/>
        </authorList>
    </citation>
    <scope>NUCLEOTIDE SEQUENCE [LARGE SCALE GENOMIC DNA]</scope>
    <source>
        <strain evidence="3">CGMCC 4.7177</strain>
    </source>
</reference>
<evidence type="ECO:0000313" key="3">
    <source>
        <dbReference type="Proteomes" id="UP001595839"/>
    </source>
</evidence>
<dbReference type="RefSeq" id="WP_381163404.1">
    <property type="nucleotide sequence ID" value="NZ_JBHSFK010000011.1"/>
</dbReference>
<feature type="compositionally biased region" description="Low complexity" evidence="1">
    <location>
        <begin position="144"/>
        <end position="153"/>
    </location>
</feature>
<gene>
    <name evidence="2" type="ORF">ACFPIH_19170</name>
</gene>